<feature type="transmembrane region" description="Helical" evidence="8">
    <location>
        <begin position="469"/>
        <end position="487"/>
    </location>
</feature>
<keyword evidence="4 8" id="KW-0812">Transmembrane</keyword>
<dbReference type="Proteomes" id="UP000054771">
    <property type="component" value="Unassembled WGS sequence"/>
</dbReference>
<dbReference type="EMBL" id="CDMC01000003">
    <property type="protein sequence ID" value="CEL03259.1"/>
    <property type="molecule type" value="Genomic_DNA"/>
</dbReference>
<evidence type="ECO:0000313" key="11">
    <source>
        <dbReference type="Proteomes" id="UP000054771"/>
    </source>
</evidence>
<feature type="transmembrane region" description="Helical" evidence="8">
    <location>
        <begin position="185"/>
        <end position="205"/>
    </location>
</feature>
<keyword evidence="6 8" id="KW-0472">Membrane</keyword>
<accession>A0A0U5FUX8</accession>
<keyword evidence="11" id="KW-1185">Reference proteome</keyword>
<dbReference type="GO" id="GO:0005351">
    <property type="term" value="F:carbohydrate:proton symporter activity"/>
    <property type="evidence" value="ECO:0007669"/>
    <property type="project" value="TreeGrafter"/>
</dbReference>
<dbReference type="NCBIfam" id="TIGR00879">
    <property type="entry name" value="SP"/>
    <property type="match status" value="1"/>
</dbReference>
<keyword evidence="5 8" id="KW-1133">Transmembrane helix</keyword>
<name>A0A0U5FUX8_ASPCI</name>
<dbReference type="AlphaFoldDB" id="A0A0U5FUX8"/>
<dbReference type="InterPro" id="IPR036259">
    <property type="entry name" value="MFS_trans_sf"/>
</dbReference>
<evidence type="ECO:0000256" key="4">
    <source>
        <dbReference type="ARBA" id="ARBA00022692"/>
    </source>
</evidence>
<evidence type="ECO:0000256" key="7">
    <source>
        <dbReference type="RuleBase" id="RU003346"/>
    </source>
</evidence>
<dbReference type="Pfam" id="PF00083">
    <property type="entry name" value="Sugar_tr"/>
    <property type="match status" value="1"/>
</dbReference>
<feature type="transmembrane region" description="Helical" evidence="8">
    <location>
        <begin position="153"/>
        <end position="173"/>
    </location>
</feature>
<evidence type="ECO:0000256" key="1">
    <source>
        <dbReference type="ARBA" id="ARBA00004141"/>
    </source>
</evidence>
<protein>
    <recommendedName>
        <fullName evidence="9">Major facilitator superfamily (MFS) profile domain-containing protein</fullName>
    </recommendedName>
</protein>
<evidence type="ECO:0000313" key="10">
    <source>
        <dbReference type="EMBL" id="CEL03259.1"/>
    </source>
</evidence>
<keyword evidence="3 7" id="KW-0813">Transport</keyword>
<dbReference type="PANTHER" id="PTHR48022:SF51">
    <property type="entry name" value="ALPHA-GLUCOSIDE TRANSPORTER, PUTATIVE (AFU_ORTHOLOGUE AFUA_6G11920)-RELATED"/>
    <property type="match status" value="1"/>
</dbReference>
<feature type="transmembrane region" description="Helical" evidence="8">
    <location>
        <begin position="368"/>
        <end position="387"/>
    </location>
</feature>
<organism evidence="10 11">
    <name type="scientific">Aspergillus calidoustus</name>
    <dbReference type="NCBI Taxonomy" id="454130"/>
    <lineage>
        <taxon>Eukaryota</taxon>
        <taxon>Fungi</taxon>
        <taxon>Dikarya</taxon>
        <taxon>Ascomycota</taxon>
        <taxon>Pezizomycotina</taxon>
        <taxon>Eurotiomycetes</taxon>
        <taxon>Eurotiomycetidae</taxon>
        <taxon>Eurotiales</taxon>
        <taxon>Aspergillaceae</taxon>
        <taxon>Aspergillus</taxon>
        <taxon>Aspergillus subgen. Nidulantes</taxon>
    </lineage>
</organism>
<feature type="transmembrane region" description="Helical" evidence="8">
    <location>
        <begin position="217"/>
        <end position="238"/>
    </location>
</feature>
<evidence type="ECO:0000256" key="5">
    <source>
        <dbReference type="ARBA" id="ARBA00022989"/>
    </source>
</evidence>
<dbReference type="InterPro" id="IPR005828">
    <property type="entry name" value="MFS_sugar_transport-like"/>
</dbReference>
<evidence type="ECO:0000256" key="2">
    <source>
        <dbReference type="ARBA" id="ARBA00010992"/>
    </source>
</evidence>
<feature type="transmembrane region" description="Helical" evidence="8">
    <location>
        <begin position="434"/>
        <end position="457"/>
    </location>
</feature>
<comment type="subcellular location">
    <subcellularLocation>
        <location evidence="1">Membrane</location>
        <topology evidence="1">Multi-pass membrane protein</topology>
    </subcellularLocation>
</comment>
<gene>
    <name evidence="10" type="ORF">ASPCAL04416</name>
</gene>
<comment type="similarity">
    <text evidence="2 7">Belongs to the major facilitator superfamily. Sugar transporter (TC 2.A.1.1) family.</text>
</comment>
<feature type="transmembrane region" description="Helical" evidence="8">
    <location>
        <begin position="100"/>
        <end position="120"/>
    </location>
</feature>
<dbReference type="InterPro" id="IPR003663">
    <property type="entry name" value="Sugar/inositol_transpt"/>
</dbReference>
<dbReference type="PANTHER" id="PTHR48022">
    <property type="entry name" value="PLASTIDIC GLUCOSE TRANSPORTER 4"/>
    <property type="match status" value="1"/>
</dbReference>
<dbReference type="PROSITE" id="PS50850">
    <property type="entry name" value="MFS"/>
    <property type="match status" value="1"/>
</dbReference>
<evidence type="ECO:0000259" key="9">
    <source>
        <dbReference type="PROSITE" id="PS50850"/>
    </source>
</evidence>
<feature type="transmembrane region" description="Helical" evidence="8">
    <location>
        <begin position="340"/>
        <end position="361"/>
    </location>
</feature>
<feature type="transmembrane region" description="Helical" evidence="8">
    <location>
        <begin position="127"/>
        <end position="147"/>
    </location>
</feature>
<evidence type="ECO:0000256" key="8">
    <source>
        <dbReference type="SAM" id="Phobius"/>
    </source>
</evidence>
<dbReference type="Gene3D" id="1.20.1250.20">
    <property type="entry name" value="MFS general substrate transporter like domains"/>
    <property type="match status" value="1"/>
</dbReference>
<feature type="transmembrane region" description="Helical" evidence="8">
    <location>
        <begin position="399"/>
        <end position="422"/>
    </location>
</feature>
<feature type="transmembrane region" description="Helical" evidence="8">
    <location>
        <begin position="48"/>
        <end position="65"/>
    </location>
</feature>
<evidence type="ECO:0000256" key="3">
    <source>
        <dbReference type="ARBA" id="ARBA00022448"/>
    </source>
</evidence>
<proteinExistence type="inferred from homology"/>
<feature type="domain" description="Major facilitator superfamily (MFS) profile" evidence="9">
    <location>
        <begin position="52"/>
        <end position="491"/>
    </location>
</feature>
<sequence length="516" mass="55638">MDHRSSLEKADDDKLEAAATGIEDATIIAASNARDKLSLHQLVTDSPAVVWWAFYWGMAGVAWGFDSQINGAVLSVPSFRRAFGYVENGEAILPAKWQTAFNTVPSVGAFFSAFICSWVGDRIGRKGAMLIGILLLTGGILGEMFTLSHGGFVAVKILLGCGLGFMLTLAPLATSEITPVALRGLATSGVNLGIAIGQLLSSAVIRGFGEREDNWGFRAPFAVQLVFVVFLLGCLPFAPETPWHLVRKGRREEAARSLRRLYGPRADIEAEVAAIERTVIFERENSPDTSWAQCFRGTDLQRSMISMGVFVCQHASGIIFVLGYSTYFFQLAGLRDSKSFNLGVGVTACGVAGNIASWFVVNSLGRRTVFLTGMVSLLTVLLLIGIMDVVPTSGAQWVQAALTVIYNFVYFATVGSMAYTVLGEASSAALRARTTGLAAATQSVLGVAMNFACPYMVNPDEGNLQGKVGFVFGGLCLFATVWSFFYVPELKGRPMAEIDQLFHRGVKPRKMGTFML</sequence>
<dbReference type="InterPro" id="IPR020846">
    <property type="entry name" value="MFS_dom"/>
</dbReference>
<dbReference type="OMA" id="WAFYWAM"/>
<dbReference type="SUPFAM" id="SSF103473">
    <property type="entry name" value="MFS general substrate transporter"/>
    <property type="match status" value="1"/>
</dbReference>
<dbReference type="FunFam" id="1.20.1250.20:FF:000078">
    <property type="entry name" value="MFS maltose transporter, putative"/>
    <property type="match status" value="1"/>
</dbReference>
<reference evidence="11" key="1">
    <citation type="journal article" date="2016" name="Genome Announc.">
        <title>Draft genome sequences of fungus Aspergillus calidoustus.</title>
        <authorList>
            <person name="Horn F."/>
            <person name="Linde J."/>
            <person name="Mattern D.J."/>
            <person name="Walther G."/>
            <person name="Guthke R."/>
            <person name="Scherlach K."/>
            <person name="Martin K."/>
            <person name="Brakhage A.A."/>
            <person name="Petzke L."/>
            <person name="Valiante V."/>
        </authorList>
    </citation>
    <scope>NUCLEOTIDE SEQUENCE [LARGE SCALE GENOMIC DNA]</scope>
    <source>
        <strain evidence="11">SF006504</strain>
    </source>
</reference>
<feature type="transmembrane region" description="Helical" evidence="8">
    <location>
        <begin position="305"/>
        <end position="328"/>
    </location>
</feature>
<evidence type="ECO:0000256" key="6">
    <source>
        <dbReference type="ARBA" id="ARBA00023136"/>
    </source>
</evidence>
<dbReference type="GO" id="GO:0016020">
    <property type="term" value="C:membrane"/>
    <property type="evidence" value="ECO:0007669"/>
    <property type="project" value="UniProtKB-SubCell"/>
</dbReference>
<dbReference type="InterPro" id="IPR050360">
    <property type="entry name" value="MFS_Sugar_Transporters"/>
</dbReference>
<dbReference type="OrthoDB" id="6612291at2759"/>